<protein>
    <submittedName>
        <fullName evidence="1">Uncharacterized protein</fullName>
    </submittedName>
</protein>
<evidence type="ECO:0000313" key="2">
    <source>
        <dbReference type="Proteomes" id="UP000236291"/>
    </source>
</evidence>
<dbReference type="PANTHER" id="PTHR33103">
    <property type="entry name" value="OS01G0153900 PROTEIN"/>
    <property type="match status" value="1"/>
</dbReference>
<dbReference type="Proteomes" id="UP000236291">
    <property type="component" value="Unassembled WGS sequence"/>
</dbReference>
<dbReference type="Pfam" id="PF05056">
    <property type="entry name" value="DUF674"/>
    <property type="match status" value="1"/>
</dbReference>
<organism evidence="1 2">
    <name type="scientific">Trifolium pratense</name>
    <name type="common">Red clover</name>
    <dbReference type="NCBI Taxonomy" id="57577"/>
    <lineage>
        <taxon>Eukaryota</taxon>
        <taxon>Viridiplantae</taxon>
        <taxon>Streptophyta</taxon>
        <taxon>Embryophyta</taxon>
        <taxon>Tracheophyta</taxon>
        <taxon>Spermatophyta</taxon>
        <taxon>Magnoliopsida</taxon>
        <taxon>eudicotyledons</taxon>
        <taxon>Gunneridae</taxon>
        <taxon>Pentapetalae</taxon>
        <taxon>rosids</taxon>
        <taxon>fabids</taxon>
        <taxon>Fabales</taxon>
        <taxon>Fabaceae</taxon>
        <taxon>Papilionoideae</taxon>
        <taxon>50 kb inversion clade</taxon>
        <taxon>NPAAA clade</taxon>
        <taxon>Hologalegina</taxon>
        <taxon>IRL clade</taxon>
        <taxon>Trifolieae</taxon>
        <taxon>Trifolium</taxon>
    </lineage>
</organism>
<name>A0A2K3M2X8_TRIPR</name>
<dbReference type="EMBL" id="ASHM01048026">
    <property type="protein sequence ID" value="PNX85124.1"/>
    <property type="molecule type" value="Genomic_DNA"/>
</dbReference>
<dbReference type="AlphaFoldDB" id="A0A2K3M2X8"/>
<accession>A0A2K3M2X8</accession>
<evidence type="ECO:0000313" key="1">
    <source>
        <dbReference type="EMBL" id="PNX85124.1"/>
    </source>
</evidence>
<dbReference type="InterPro" id="IPR007750">
    <property type="entry name" value="DUF674"/>
</dbReference>
<proteinExistence type="predicted"/>
<reference evidence="1 2" key="2">
    <citation type="journal article" date="2017" name="Front. Plant Sci.">
        <title>Gene Classification and Mining of Molecular Markers Useful in Red Clover (Trifolium pratense) Breeding.</title>
        <authorList>
            <person name="Istvanek J."/>
            <person name="Dluhosova J."/>
            <person name="Dluhos P."/>
            <person name="Patkova L."/>
            <person name="Nedelnik J."/>
            <person name="Repkova J."/>
        </authorList>
    </citation>
    <scope>NUCLEOTIDE SEQUENCE [LARGE SCALE GENOMIC DNA]</scope>
    <source>
        <strain evidence="2">cv. Tatra</strain>
        <tissue evidence="1">Young leaves</tissue>
    </source>
</reference>
<comment type="caution">
    <text evidence="1">The sequence shown here is derived from an EMBL/GenBank/DDBJ whole genome shotgun (WGS) entry which is preliminary data.</text>
</comment>
<dbReference type="PANTHER" id="PTHR33103:SF27">
    <property type="entry name" value="OS04G0594700 PROTEIN"/>
    <property type="match status" value="1"/>
</dbReference>
<reference evidence="1 2" key="1">
    <citation type="journal article" date="2014" name="Am. J. Bot.">
        <title>Genome assembly and annotation for red clover (Trifolium pratense; Fabaceae).</title>
        <authorList>
            <person name="Istvanek J."/>
            <person name="Jaros M."/>
            <person name="Krenek A."/>
            <person name="Repkova J."/>
        </authorList>
    </citation>
    <scope>NUCLEOTIDE SEQUENCE [LARGE SCALE GENOMIC DNA]</scope>
    <source>
        <strain evidence="2">cv. Tatra</strain>
        <tissue evidence="1">Young leaves</tissue>
    </source>
</reference>
<sequence length="119" mass="13032">MTELSPERCLRSQELKNLLTSPLVSNKFVDPKSPIYGAYTKDSLTFMVTHDLVVSPMSSINVASYLERMNVSLNDLDEGVLGINLEEGLSILKASLTSSSALPKGLKPQPLHNRTIFAP</sequence>
<gene>
    <name evidence="1" type="ORF">L195_g041190</name>
</gene>